<evidence type="ECO:0000313" key="10">
    <source>
        <dbReference type="EMBL" id="THU40856.1"/>
    </source>
</evidence>
<comment type="subcellular location">
    <subcellularLocation>
        <location evidence="1">Cell outer membrane</location>
    </subcellularLocation>
</comment>
<evidence type="ECO:0000256" key="1">
    <source>
        <dbReference type="ARBA" id="ARBA00004442"/>
    </source>
</evidence>
<dbReference type="Pfam" id="PF14322">
    <property type="entry name" value="SusD-like_3"/>
    <property type="match status" value="1"/>
</dbReference>
<evidence type="ECO:0000256" key="3">
    <source>
        <dbReference type="ARBA" id="ARBA00022729"/>
    </source>
</evidence>
<evidence type="ECO:0000256" key="4">
    <source>
        <dbReference type="ARBA" id="ARBA00023136"/>
    </source>
</evidence>
<feature type="chain" id="PRO_5020210951" evidence="7">
    <location>
        <begin position="22"/>
        <end position="544"/>
    </location>
</feature>
<proteinExistence type="inferred from homology"/>
<keyword evidence="11" id="KW-1185">Reference proteome</keyword>
<evidence type="ECO:0000256" key="7">
    <source>
        <dbReference type="SAM" id="SignalP"/>
    </source>
</evidence>
<sequence length="544" mass="61875">MKKIFLYTVLALLLVAGSCTKLDETLYSQIPANNFYNNKFEVMTAVLRPFTHARAWATIQDRHGYWRLQELTADQQAWPQKGRHGYDGAQWIRQHYHQWTVTDRAIEEPWELLYLGIGFCNNTLDDFEKVDFSKLGIAEAEKAALIAEIKVIRAWHYLKLMDLYGNIPIVTTAKGGQPTDPPTVPRAEVFAFVEKELKDNLNALQPLSAAMVGRVSKPAAYAMLAELYINAAVWSGAARWDDCIAACDNIILGDMGGLNGKIALDGSILDAFSVTNHLSKENLFQIAYDYRASGDAPSYNGTFWHYRSRQIYNTDRDGNNAWVTTPNAYNAYKENDLRKKEWFLFGLQYKHPALRTSVADSIVLGSEEYVNKPLVFVNNIRRNSEGETGEGGMTRGEENSGARFNKYRPGTVTDPNYLGNDFVVYRLTEIYFFKAEALMRKNNGAATPVAVDLINQCKKRAFSASDWPGEEYTTSTLTLDELLAERGREFVFEGKRRSDMIRFGKFVTASWWDHQPSNDTKWTLFPIPRKQLVINNKLKQNDGY</sequence>
<name>A0A4V4H1K9_9BACT</name>
<dbReference type="EMBL" id="STFF01000001">
    <property type="protein sequence ID" value="THU40856.1"/>
    <property type="molecule type" value="Genomic_DNA"/>
</dbReference>
<dbReference type="Pfam" id="PF07980">
    <property type="entry name" value="SusD_RagB"/>
    <property type="match status" value="1"/>
</dbReference>
<evidence type="ECO:0000313" key="11">
    <source>
        <dbReference type="Proteomes" id="UP000306918"/>
    </source>
</evidence>
<dbReference type="InterPro" id="IPR012944">
    <property type="entry name" value="SusD_RagB_dom"/>
</dbReference>
<dbReference type="InterPro" id="IPR011990">
    <property type="entry name" value="TPR-like_helical_dom_sf"/>
</dbReference>
<dbReference type="GO" id="GO:0009279">
    <property type="term" value="C:cell outer membrane"/>
    <property type="evidence" value="ECO:0007669"/>
    <property type="project" value="UniProtKB-SubCell"/>
</dbReference>
<evidence type="ECO:0000256" key="5">
    <source>
        <dbReference type="ARBA" id="ARBA00023237"/>
    </source>
</evidence>
<feature type="signal peptide" evidence="7">
    <location>
        <begin position="1"/>
        <end position="21"/>
    </location>
</feature>
<protein>
    <submittedName>
        <fullName evidence="10">RagB/SusD family nutrient uptake outer membrane protein</fullName>
    </submittedName>
</protein>
<dbReference type="Proteomes" id="UP000306918">
    <property type="component" value="Unassembled WGS sequence"/>
</dbReference>
<accession>A0A4V4H1K9</accession>
<evidence type="ECO:0000259" key="9">
    <source>
        <dbReference type="Pfam" id="PF14322"/>
    </source>
</evidence>
<keyword evidence="3 7" id="KW-0732">Signal</keyword>
<gene>
    <name evidence="10" type="ORF">FAM09_01705</name>
</gene>
<evidence type="ECO:0000256" key="6">
    <source>
        <dbReference type="SAM" id="MobiDB-lite"/>
    </source>
</evidence>
<keyword evidence="4" id="KW-0472">Membrane</keyword>
<keyword evidence="5" id="KW-0998">Cell outer membrane</keyword>
<feature type="region of interest" description="Disordered" evidence="6">
    <location>
        <begin position="385"/>
        <end position="406"/>
    </location>
</feature>
<dbReference type="AlphaFoldDB" id="A0A4V4H1K9"/>
<dbReference type="InterPro" id="IPR033985">
    <property type="entry name" value="SusD-like_N"/>
</dbReference>
<organism evidence="10 11">
    <name type="scientific">Niastella caeni</name>
    <dbReference type="NCBI Taxonomy" id="2569763"/>
    <lineage>
        <taxon>Bacteria</taxon>
        <taxon>Pseudomonadati</taxon>
        <taxon>Bacteroidota</taxon>
        <taxon>Chitinophagia</taxon>
        <taxon>Chitinophagales</taxon>
        <taxon>Chitinophagaceae</taxon>
        <taxon>Niastella</taxon>
    </lineage>
</organism>
<reference evidence="10 11" key="1">
    <citation type="submission" date="2019-04" db="EMBL/GenBank/DDBJ databases">
        <title>Niastella caeni sp. nov., isolated from activated sludge.</title>
        <authorList>
            <person name="Sheng M."/>
        </authorList>
    </citation>
    <scope>NUCLEOTIDE SEQUENCE [LARGE SCALE GENOMIC DNA]</scope>
    <source>
        <strain evidence="10 11">HX-2-15</strain>
    </source>
</reference>
<dbReference type="SUPFAM" id="SSF48452">
    <property type="entry name" value="TPR-like"/>
    <property type="match status" value="1"/>
</dbReference>
<comment type="caution">
    <text evidence="10">The sequence shown here is derived from an EMBL/GenBank/DDBJ whole genome shotgun (WGS) entry which is preliminary data.</text>
</comment>
<dbReference type="Gene3D" id="1.25.40.390">
    <property type="match status" value="1"/>
</dbReference>
<feature type="domain" description="RagB/SusD" evidence="8">
    <location>
        <begin position="283"/>
        <end position="544"/>
    </location>
</feature>
<dbReference type="PROSITE" id="PS51257">
    <property type="entry name" value="PROKAR_LIPOPROTEIN"/>
    <property type="match status" value="1"/>
</dbReference>
<feature type="domain" description="SusD-like N-terminal" evidence="9">
    <location>
        <begin position="89"/>
        <end position="228"/>
    </location>
</feature>
<dbReference type="OrthoDB" id="9783641at2"/>
<dbReference type="RefSeq" id="WP_136575348.1">
    <property type="nucleotide sequence ID" value="NZ_STFF01000001.1"/>
</dbReference>
<comment type="similarity">
    <text evidence="2">Belongs to the SusD family.</text>
</comment>
<evidence type="ECO:0000256" key="2">
    <source>
        <dbReference type="ARBA" id="ARBA00006275"/>
    </source>
</evidence>
<evidence type="ECO:0000259" key="8">
    <source>
        <dbReference type="Pfam" id="PF07980"/>
    </source>
</evidence>